<evidence type="ECO:0000259" key="7">
    <source>
        <dbReference type="Pfam" id="PF24892"/>
    </source>
</evidence>
<evidence type="ECO:0000313" key="9">
    <source>
        <dbReference type="Proteomes" id="UP000887568"/>
    </source>
</evidence>
<evidence type="ECO:0000256" key="4">
    <source>
        <dbReference type="ARBA" id="ARBA00022737"/>
    </source>
</evidence>
<evidence type="ECO:0000256" key="2">
    <source>
        <dbReference type="ARBA" id="ARBA00010734"/>
    </source>
</evidence>
<dbReference type="GO" id="GO:0000462">
    <property type="term" value="P:maturation of SSU-rRNA from tricistronic rRNA transcript (SSU-rRNA, 5.8S rRNA, LSU-rRNA)"/>
    <property type="evidence" value="ECO:0007669"/>
    <property type="project" value="InterPro"/>
</dbReference>
<dbReference type="OrthoDB" id="28112at2759"/>
<feature type="domain" description="U3 small nucleolar RNA-associated protein 6 N-terminal" evidence="6">
    <location>
        <begin position="9"/>
        <end position="91"/>
    </location>
</feature>
<accession>A0A913ZH91</accession>
<dbReference type="Pfam" id="PF08640">
    <property type="entry name" value="U3_assoc_6"/>
    <property type="match status" value="1"/>
</dbReference>
<dbReference type="EnsemblMetazoa" id="XM_038194462.1">
    <property type="protein sequence ID" value="XP_038050390.1"/>
    <property type="gene ID" value="LOC119723674"/>
</dbReference>
<dbReference type="Pfam" id="PF24892">
    <property type="entry name" value="UTP6_C"/>
    <property type="match status" value="1"/>
</dbReference>
<keyword evidence="4" id="KW-0677">Repeat</keyword>
<reference evidence="8" key="1">
    <citation type="submission" date="2022-11" db="UniProtKB">
        <authorList>
            <consortium name="EnsemblMetazoa"/>
        </authorList>
    </citation>
    <scope>IDENTIFICATION</scope>
</reference>
<evidence type="ECO:0000259" key="6">
    <source>
        <dbReference type="Pfam" id="PF08640"/>
    </source>
</evidence>
<evidence type="ECO:0008006" key="10">
    <source>
        <dbReference type="Google" id="ProtNLM"/>
    </source>
</evidence>
<dbReference type="InterPro" id="IPR003107">
    <property type="entry name" value="HAT"/>
</dbReference>
<dbReference type="GO" id="GO:0030515">
    <property type="term" value="F:snoRNA binding"/>
    <property type="evidence" value="ECO:0007669"/>
    <property type="project" value="InterPro"/>
</dbReference>
<proteinExistence type="inferred from homology"/>
<comment type="similarity">
    <text evidence="2">Belongs to the UTP6 family.</text>
</comment>
<comment type="subcellular location">
    <subcellularLocation>
        <location evidence="1">Nucleus</location>
        <location evidence="1">Nucleolus</location>
    </subcellularLocation>
</comment>
<organism evidence="8 9">
    <name type="scientific">Patiria miniata</name>
    <name type="common">Bat star</name>
    <name type="synonym">Asterina miniata</name>
    <dbReference type="NCBI Taxonomy" id="46514"/>
    <lineage>
        <taxon>Eukaryota</taxon>
        <taxon>Metazoa</taxon>
        <taxon>Echinodermata</taxon>
        <taxon>Eleutherozoa</taxon>
        <taxon>Asterozoa</taxon>
        <taxon>Asteroidea</taxon>
        <taxon>Valvatacea</taxon>
        <taxon>Valvatida</taxon>
        <taxon>Asterinidae</taxon>
        <taxon>Patiria</taxon>
    </lineage>
</organism>
<dbReference type="InterPro" id="IPR011990">
    <property type="entry name" value="TPR-like_helical_dom_sf"/>
</dbReference>
<evidence type="ECO:0000256" key="3">
    <source>
        <dbReference type="ARBA" id="ARBA00022552"/>
    </source>
</evidence>
<evidence type="ECO:0000256" key="1">
    <source>
        <dbReference type="ARBA" id="ARBA00004604"/>
    </source>
</evidence>
<dbReference type="GO" id="GO:0034388">
    <property type="term" value="C:Pwp2p-containing subcomplex of 90S preribosome"/>
    <property type="evidence" value="ECO:0007669"/>
    <property type="project" value="TreeGrafter"/>
</dbReference>
<keyword evidence="3" id="KW-0698">rRNA processing</keyword>
<protein>
    <recommendedName>
        <fullName evidence="10">U3 small nucleolar RNA-associated protein 6 homolog</fullName>
    </recommendedName>
</protein>
<dbReference type="PANTHER" id="PTHR23271">
    <property type="entry name" value="HEPATOCELLULAR CARCINOMA-ASSOCIATED ANTIGEN 66"/>
    <property type="match status" value="1"/>
</dbReference>
<dbReference type="SMART" id="SM00386">
    <property type="entry name" value="HAT"/>
    <property type="match status" value="9"/>
</dbReference>
<dbReference type="GeneID" id="119723674"/>
<dbReference type="Gene3D" id="1.25.40.10">
    <property type="entry name" value="Tetratricopeptide repeat domain"/>
    <property type="match status" value="3"/>
</dbReference>
<evidence type="ECO:0000313" key="8">
    <source>
        <dbReference type="EnsemblMetazoa" id="XP_038050390.1"/>
    </source>
</evidence>
<dbReference type="InterPro" id="IPR013949">
    <property type="entry name" value="Utp6"/>
</dbReference>
<dbReference type="InterPro" id="IPR056907">
    <property type="entry name" value="UTP6_C"/>
</dbReference>
<name>A0A913ZH91_PATMI</name>
<dbReference type="PANTHER" id="PTHR23271:SF1">
    <property type="entry name" value="U3 SMALL NUCLEOLAR RNA-ASSOCIATED PROTEIN 6 HOMOLOG"/>
    <property type="match status" value="1"/>
</dbReference>
<keyword evidence="5" id="KW-0539">Nucleus</keyword>
<feature type="domain" description="U3 small nucleolar RNA-associated protein 6 homolog C-terminal" evidence="7">
    <location>
        <begin position="301"/>
        <end position="568"/>
    </location>
</feature>
<keyword evidence="9" id="KW-1185">Reference proteome</keyword>
<dbReference type="OMA" id="LWMMLLQ"/>
<evidence type="ECO:0000256" key="5">
    <source>
        <dbReference type="ARBA" id="ARBA00023242"/>
    </source>
</evidence>
<sequence length="589" mass="69007">MAEFVHQNLEETLLELEQLERVGLFTKAEIKTIVKKRTSFEYRLVRLKKDKQDFLRYIQYEINLLSLIRKRRERIGYFFKKDEIEYAIIKRIQKLFGRACTMFCDDQKLWFSHMQFCKKWNMKNELSKLFARLLKVHSKNPALWIIAAKFQMEEIMSAENARSLLLRAIRLHPQNHKLRVEYFRMELMHADKQRKRWALLQQSNMETTEEGMEDAVLQGKVARVVYKMAVQDMPADISLHLAFVPVCKKFDFTTDLVQEIYQDLMEAHPNNEHVWDAVARRHLTASLFEFESIQLAEEMQSYELYETAVERLPTTKMWSMYIDCCIERLQLGGARDISDKRAEKALQVFSAANTKCSLTEELYLKWMNVLQNVGKIDEAKEVAASAIVAHLQSARVWEACLKLSMQDSGRGRENQQAEVSQLFDSAISFVKAKHALPLWRLGLDWCLIMNSDNVQEIFKAAIKEPAVVSTPMKTLYLQWAAINKDLSKARKIYKRLLKERPLSVDFFKQYISIEQAQLEPNMNKIRRCYEDALAEFGSSRPDLWLDFIRLEKDSMRAPQIYWRAMKALSGPELEDFTNGCTLIQTGHAT</sequence>
<dbReference type="GO" id="GO:0032040">
    <property type="term" value="C:small-subunit processome"/>
    <property type="evidence" value="ECO:0007669"/>
    <property type="project" value="TreeGrafter"/>
</dbReference>
<dbReference type="AlphaFoldDB" id="A0A913ZH91"/>
<dbReference type="InterPro" id="IPR055347">
    <property type="entry name" value="UTP6_N"/>
</dbReference>
<dbReference type="SUPFAM" id="SSF48452">
    <property type="entry name" value="TPR-like"/>
    <property type="match status" value="3"/>
</dbReference>
<dbReference type="RefSeq" id="XP_038050390.1">
    <property type="nucleotide sequence ID" value="XM_038194462.1"/>
</dbReference>
<dbReference type="Proteomes" id="UP000887568">
    <property type="component" value="Unplaced"/>
</dbReference>